<name>A0A4R3M397_9HYPH</name>
<dbReference type="GO" id="GO:0009306">
    <property type="term" value="P:protein secretion"/>
    <property type="evidence" value="ECO:0007669"/>
    <property type="project" value="InterPro"/>
</dbReference>
<evidence type="ECO:0000259" key="2">
    <source>
        <dbReference type="PROSITE" id="PS50914"/>
    </source>
</evidence>
<evidence type="ECO:0000256" key="1">
    <source>
        <dbReference type="RuleBase" id="RU004003"/>
    </source>
</evidence>
<dbReference type="RefSeq" id="WP_132807437.1">
    <property type="nucleotide sequence ID" value="NZ_SMAK01000010.1"/>
</dbReference>
<dbReference type="InterPro" id="IPR004846">
    <property type="entry name" value="T2SS/T3SS_dom"/>
</dbReference>
<proteinExistence type="inferred from homology"/>
<dbReference type="InterPro" id="IPR050810">
    <property type="entry name" value="Bact_Secretion_Sys_Channel"/>
</dbReference>
<protein>
    <submittedName>
        <fullName evidence="3">Pilus assembly protein CpaC</fullName>
    </submittedName>
</protein>
<sequence>MINTAASPLGRLLAAVVIGILALCAAPVVRPAAAQDAHLTINPAELSSSRQVRLGLGKSLVIDLPRDAKDVLVSSPTIADAVMRTARRAYLIGMAIGQTNVFFFDVAGRQIAVLEVQVERDLGALAQSIRQLIPGSAVRVESMNDNVVLAGFVKTPADAVKAFDIAAKFVGDKEKVLNMLAVEGNEQVFLKVTVAEVKRSALKQFGIDLNLRLNTGGLITNVISNPQFGLGLPIPPALFGGGVPGVTNVTDGMGAVWTDGSTTIGANVRALEQQGVLRVLAEPTLSAISGETADFLAGGEFPVPVGNSCDPATNLCQLQVEFKPYGVALAFTPVVMSGGRISLKVKTEVSEVDRQSEVVLSGTRIPGIKTRRADTTVELPSGGSLVLAGLISQDTKQIINGVPGLKDVPVLGTLFRSRDFQNDETELVVLATPYMVKPAARSELARPDENFAPASDPATIFLGRLNRLYGLAGNNPAGNYRGPIGFIVE</sequence>
<comment type="similarity">
    <text evidence="1">Belongs to the bacterial secretin family.</text>
</comment>
<dbReference type="InterPro" id="IPR007055">
    <property type="entry name" value="BON_dom"/>
</dbReference>
<dbReference type="EMBL" id="SMAK01000010">
    <property type="protein sequence ID" value="TCT07226.1"/>
    <property type="molecule type" value="Genomic_DNA"/>
</dbReference>
<dbReference type="AlphaFoldDB" id="A0A4R3M397"/>
<keyword evidence="4" id="KW-1185">Reference proteome</keyword>
<dbReference type="OrthoDB" id="9775455at2"/>
<feature type="domain" description="BON" evidence="2">
    <location>
        <begin position="114"/>
        <end position="184"/>
    </location>
</feature>
<dbReference type="Pfam" id="PF00263">
    <property type="entry name" value="Secretin"/>
    <property type="match status" value="1"/>
</dbReference>
<dbReference type="InterPro" id="IPR032789">
    <property type="entry name" value="T2SS-T3SS_pil_N"/>
</dbReference>
<dbReference type="PANTHER" id="PTHR30332">
    <property type="entry name" value="PROBABLE GENERAL SECRETION PATHWAY PROTEIN D"/>
    <property type="match status" value="1"/>
</dbReference>
<organism evidence="3 4">
    <name type="scientific">Tepidamorphus gemmatus</name>
    <dbReference type="NCBI Taxonomy" id="747076"/>
    <lineage>
        <taxon>Bacteria</taxon>
        <taxon>Pseudomonadati</taxon>
        <taxon>Pseudomonadota</taxon>
        <taxon>Alphaproteobacteria</taxon>
        <taxon>Hyphomicrobiales</taxon>
        <taxon>Tepidamorphaceae</taxon>
        <taxon>Tepidamorphus</taxon>
    </lineage>
</organism>
<gene>
    <name evidence="3" type="ORF">EDC22_11073</name>
</gene>
<dbReference type="PRINTS" id="PR00811">
    <property type="entry name" value="BCTERIALGSPD"/>
</dbReference>
<accession>A0A4R3M397</accession>
<dbReference type="GO" id="GO:0015627">
    <property type="term" value="C:type II protein secretion system complex"/>
    <property type="evidence" value="ECO:0007669"/>
    <property type="project" value="TreeGrafter"/>
</dbReference>
<dbReference type="PANTHER" id="PTHR30332:SF17">
    <property type="entry name" value="TYPE IV PILIATION SYSTEM PROTEIN DR_0774-RELATED"/>
    <property type="match status" value="1"/>
</dbReference>
<reference evidence="3 4" key="1">
    <citation type="submission" date="2019-03" db="EMBL/GenBank/DDBJ databases">
        <title>Genomic Encyclopedia of Type Strains, Phase IV (KMG-IV): sequencing the most valuable type-strain genomes for metagenomic binning, comparative biology and taxonomic classification.</title>
        <authorList>
            <person name="Goeker M."/>
        </authorList>
    </citation>
    <scope>NUCLEOTIDE SEQUENCE [LARGE SCALE GENOMIC DNA]</scope>
    <source>
        <strain evidence="3 4">DSM 19345</strain>
    </source>
</reference>
<evidence type="ECO:0000313" key="3">
    <source>
        <dbReference type="EMBL" id="TCT07226.1"/>
    </source>
</evidence>
<dbReference type="InterPro" id="IPR001775">
    <property type="entry name" value="GspD/PilQ"/>
</dbReference>
<comment type="caution">
    <text evidence="3">The sequence shown here is derived from an EMBL/GenBank/DDBJ whole genome shotgun (WGS) entry which is preliminary data.</text>
</comment>
<evidence type="ECO:0000313" key="4">
    <source>
        <dbReference type="Proteomes" id="UP000295678"/>
    </source>
</evidence>
<dbReference type="PROSITE" id="PS50914">
    <property type="entry name" value="BON"/>
    <property type="match status" value="1"/>
</dbReference>
<dbReference type="Proteomes" id="UP000295678">
    <property type="component" value="Unassembled WGS sequence"/>
</dbReference>
<dbReference type="Pfam" id="PF13629">
    <property type="entry name" value="T2SS-T3SS_pil_N"/>
    <property type="match status" value="1"/>
</dbReference>